<feature type="transmembrane region" description="Helical" evidence="1">
    <location>
        <begin position="382"/>
        <end position="401"/>
    </location>
</feature>
<proteinExistence type="predicted"/>
<dbReference type="EMBL" id="JBEPSH010000005">
    <property type="protein sequence ID" value="MET4577440.1"/>
    <property type="molecule type" value="Genomic_DNA"/>
</dbReference>
<feature type="transmembrane region" description="Helical" evidence="1">
    <location>
        <begin position="450"/>
        <end position="471"/>
    </location>
</feature>
<sequence>MGETFRKSMALLHTWAGVILGSVLFAIFWMGSLSVFDREFDRWMQPGIRLGAAMKSASLDEVVKPALKNVAAGSPQLLVRLPTERMAHIQLSYRDAKGQFASRAMNPMTGRLIEEQGSLSGTGFFFPFHFRLYLNWMSIGYWLVGLASMAMLVLLVSGVIIHRKIFSDFFLFRPKKQLQRAALDLHNLTGVLGLPFHFLITLSGLIIFLQVYFPFSHVGAFGFGVEARSAFQTEVAGRFARPRNGNPGGLASLDTMVAEAERVWPGGKVSLVRIWHPGDAAGYVEVRRSYANDVTMNLDQLYFDAQTGDVLHRFEASPIVGIQRFISGMHFIQFDHWGLRWLYFFAGLSGCVMIVTGFLFWLESRRASHARKGLPGVRTVEALTVCSVTGILVATLAYLVANRLLPVGVTLAGQDRAELEVWVFYLVWLSTLVHATWRRADPISKPARRAWLEQCSAIAALALLAVALNAITTGDHLFRTLRRGDWQVAGVDLTLLVSAAIFAWAARRISRSSRETGSAGRSYRERRAAGAMQEASRV</sequence>
<name>A0ABV2Q9Y3_9BURK</name>
<keyword evidence="1" id="KW-0472">Membrane</keyword>
<keyword evidence="3" id="KW-1185">Reference proteome</keyword>
<feature type="transmembrane region" description="Helical" evidence="1">
    <location>
        <begin position="421"/>
        <end position="438"/>
    </location>
</feature>
<dbReference type="Proteomes" id="UP001549320">
    <property type="component" value="Unassembled WGS sequence"/>
</dbReference>
<feature type="transmembrane region" description="Helical" evidence="1">
    <location>
        <begin position="341"/>
        <end position="362"/>
    </location>
</feature>
<feature type="transmembrane region" description="Helical" evidence="1">
    <location>
        <begin position="182"/>
        <end position="213"/>
    </location>
</feature>
<comment type="caution">
    <text evidence="2">The sequence shown here is derived from an EMBL/GenBank/DDBJ whole genome shotgun (WGS) entry which is preliminary data.</text>
</comment>
<evidence type="ECO:0000313" key="3">
    <source>
        <dbReference type="Proteomes" id="UP001549320"/>
    </source>
</evidence>
<feature type="transmembrane region" description="Helical" evidence="1">
    <location>
        <begin position="139"/>
        <end position="161"/>
    </location>
</feature>
<evidence type="ECO:0000256" key="1">
    <source>
        <dbReference type="SAM" id="Phobius"/>
    </source>
</evidence>
<evidence type="ECO:0000313" key="2">
    <source>
        <dbReference type="EMBL" id="MET4577440.1"/>
    </source>
</evidence>
<dbReference type="Pfam" id="PF03929">
    <property type="entry name" value="PepSY_TM"/>
    <property type="match status" value="1"/>
</dbReference>
<feature type="transmembrane region" description="Helical" evidence="1">
    <location>
        <begin position="486"/>
        <end position="506"/>
    </location>
</feature>
<organism evidence="2 3">
    <name type="scientific">Ottowia thiooxydans</name>
    <dbReference type="NCBI Taxonomy" id="219182"/>
    <lineage>
        <taxon>Bacteria</taxon>
        <taxon>Pseudomonadati</taxon>
        <taxon>Pseudomonadota</taxon>
        <taxon>Betaproteobacteria</taxon>
        <taxon>Burkholderiales</taxon>
        <taxon>Comamonadaceae</taxon>
        <taxon>Ottowia</taxon>
    </lineage>
</organism>
<dbReference type="PANTHER" id="PTHR34219">
    <property type="entry name" value="IRON-REGULATED INNER MEMBRANE PROTEIN-RELATED"/>
    <property type="match status" value="1"/>
</dbReference>
<dbReference type="InterPro" id="IPR005625">
    <property type="entry name" value="PepSY-ass_TM"/>
</dbReference>
<keyword evidence="1" id="KW-1133">Transmembrane helix</keyword>
<protein>
    <submittedName>
        <fullName evidence="2">Iron-regulated membrane protein</fullName>
    </submittedName>
</protein>
<gene>
    <name evidence="2" type="ORF">ABIE13_002551</name>
</gene>
<dbReference type="PANTHER" id="PTHR34219:SF4">
    <property type="entry name" value="PEPSY DOMAIN-CONTAINING PROTEIN"/>
    <property type="match status" value="1"/>
</dbReference>
<accession>A0ABV2Q9Y3</accession>
<keyword evidence="1" id="KW-0812">Transmembrane</keyword>
<reference evidence="2 3" key="1">
    <citation type="submission" date="2024-06" db="EMBL/GenBank/DDBJ databases">
        <title>Sorghum-associated microbial communities from plants grown in Nebraska, USA.</title>
        <authorList>
            <person name="Schachtman D."/>
        </authorList>
    </citation>
    <scope>NUCLEOTIDE SEQUENCE [LARGE SCALE GENOMIC DNA]</scope>
    <source>
        <strain evidence="2 3">2709</strain>
    </source>
</reference>
<feature type="transmembrane region" description="Helical" evidence="1">
    <location>
        <begin position="12"/>
        <end position="36"/>
    </location>
</feature>